<dbReference type="GO" id="GO:1990904">
    <property type="term" value="C:ribonucleoprotein complex"/>
    <property type="evidence" value="ECO:0007669"/>
    <property type="project" value="UniProtKB-KW"/>
</dbReference>
<evidence type="ECO:0000256" key="4">
    <source>
        <dbReference type="ARBA" id="ARBA00023128"/>
    </source>
</evidence>
<dbReference type="GO" id="GO:0005840">
    <property type="term" value="C:ribosome"/>
    <property type="evidence" value="ECO:0007669"/>
    <property type="project" value="UniProtKB-KW"/>
</dbReference>
<evidence type="ECO:0000256" key="6">
    <source>
        <dbReference type="ARBA" id="ARBA00035157"/>
    </source>
</evidence>
<keyword evidence="5" id="KW-0687">Ribonucleoprotein</keyword>
<dbReference type="GO" id="GO:0003735">
    <property type="term" value="F:structural constituent of ribosome"/>
    <property type="evidence" value="ECO:0007669"/>
    <property type="project" value="InterPro"/>
</dbReference>
<dbReference type="Pfam" id="PF05316">
    <property type="entry name" value="VAR1"/>
    <property type="match status" value="1"/>
</dbReference>
<geneLocation type="mitochondrion" evidence="7"/>
<keyword evidence="3 7" id="KW-0689">Ribosomal protein</keyword>
<evidence type="ECO:0000313" key="7">
    <source>
        <dbReference type="EMBL" id="BDC33839.1"/>
    </source>
</evidence>
<name>A0A8J9SD79_9FUNG</name>
<dbReference type="OrthoDB" id="3260152at2759"/>
<dbReference type="AlphaFoldDB" id="A0A8J9SD79"/>
<dbReference type="InterPro" id="IPR036419">
    <property type="entry name" value="Ribosomal_S3_C_sf"/>
</dbReference>
<keyword evidence="4 7" id="KW-0496">Mitochondrion</keyword>
<comment type="subcellular location">
    <subcellularLocation>
        <location evidence="1">Mitochondrion</location>
    </subcellularLocation>
</comment>
<dbReference type="SUPFAM" id="SSF54821">
    <property type="entry name" value="Ribosomal protein S3 C-terminal domain"/>
    <property type="match status" value="1"/>
</dbReference>
<evidence type="ECO:0000313" key="8">
    <source>
        <dbReference type="Proteomes" id="UP000827284"/>
    </source>
</evidence>
<proteinExistence type="inferred from homology"/>
<dbReference type="Gene3D" id="3.30.1140.32">
    <property type="entry name" value="Ribosomal protein S3, C-terminal domain"/>
    <property type="match status" value="1"/>
</dbReference>
<keyword evidence="8" id="KW-1185">Reference proteome</keyword>
<dbReference type="Proteomes" id="UP000827284">
    <property type="component" value="Mitochondrion MT"/>
</dbReference>
<gene>
    <name evidence="7" type="primary">rps3</name>
    <name evidence="7" type="ORF">EMPS_mp26</name>
</gene>
<evidence type="ECO:0000256" key="3">
    <source>
        <dbReference type="ARBA" id="ARBA00022980"/>
    </source>
</evidence>
<evidence type="ECO:0000256" key="2">
    <source>
        <dbReference type="ARBA" id="ARBA00010761"/>
    </source>
</evidence>
<dbReference type="GO" id="GO:0006412">
    <property type="term" value="P:translation"/>
    <property type="evidence" value="ECO:0007669"/>
    <property type="project" value="InterPro"/>
</dbReference>
<reference evidence="7 8" key="1">
    <citation type="submission" date="2021-11" db="EMBL/GenBank/DDBJ databases">
        <title>Circularized mitochondrial genome sequence of Mortierella parvispora strain E1425, a Mucormycotic fungus associated with Burkholderiaceae-related endosymbiotic bacteria.</title>
        <authorList>
            <person name="Herlambang A."/>
            <person name="Guo Y."/>
            <person name="Takashima Y."/>
            <person name="Narisawa K."/>
            <person name="Ohta H."/>
            <person name="Nishizawa T."/>
        </authorList>
    </citation>
    <scope>NUCLEOTIDE SEQUENCE [LARGE SCALE GENOMIC DNA]</scope>
    <source>
        <strain evidence="7 8">E1425</strain>
    </source>
</reference>
<protein>
    <recommendedName>
        <fullName evidence="6">Small ribosomal subunit protein uS3m</fullName>
    </recommendedName>
</protein>
<dbReference type="InterPro" id="IPR007980">
    <property type="entry name" value="Ribosomal_uS3m_fun"/>
</dbReference>
<dbReference type="EMBL" id="LC659289">
    <property type="protein sequence ID" value="BDC33839.1"/>
    <property type="molecule type" value="Genomic_DNA"/>
</dbReference>
<sequence>MGSKHPISLRLKTKQNWTNTSYHFCSENELQTYYGADKIALNIIKHYFQFALISKPKFNKDSNKIVINFYYFLNLPISKINKSSKQSRRNISSLQNSLQAIKFSSLILKLSNLYGKPVELRPVRIHYPYLNSCILAQYIAFNIKKGKFNMITRNLFKKAKLVKPSSIRNNLENIKDLIKYSSTRLDPMYLSGIKIVISGRLSNRKAASRTRVVRKSIGTLSLNSNNSLIDANKFSFKGKNGAISIKVWLSSSMSNNNQVSNLNRSFSSNIMNTPLYEIQLF</sequence>
<accession>A0A8J9SD79</accession>
<comment type="similarity">
    <text evidence="2">Belongs to the universal ribosomal protein uS3 family.</text>
</comment>
<evidence type="ECO:0000256" key="1">
    <source>
        <dbReference type="ARBA" id="ARBA00004173"/>
    </source>
</evidence>
<organism evidence="7 8">
    <name type="scientific">Entomortierella parvispora</name>
    <dbReference type="NCBI Taxonomy" id="205924"/>
    <lineage>
        <taxon>Eukaryota</taxon>
        <taxon>Fungi</taxon>
        <taxon>Fungi incertae sedis</taxon>
        <taxon>Mucoromycota</taxon>
        <taxon>Mortierellomycotina</taxon>
        <taxon>Mortierellomycetes</taxon>
        <taxon>Mortierellales</taxon>
        <taxon>Mortierellaceae</taxon>
        <taxon>Entomortierella</taxon>
    </lineage>
</organism>
<dbReference type="GO" id="GO:0005739">
    <property type="term" value="C:mitochondrion"/>
    <property type="evidence" value="ECO:0007669"/>
    <property type="project" value="UniProtKB-SubCell"/>
</dbReference>
<evidence type="ECO:0000256" key="5">
    <source>
        <dbReference type="ARBA" id="ARBA00023274"/>
    </source>
</evidence>